<name>A0A392QZV7_9FABA</name>
<accession>A0A392QZV7</accession>
<feature type="non-terminal residue" evidence="1">
    <location>
        <position position="1"/>
    </location>
</feature>
<comment type="caution">
    <text evidence="1">The sequence shown here is derived from an EMBL/GenBank/DDBJ whole genome shotgun (WGS) entry which is preliminary data.</text>
</comment>
<proteinExistence type="predicted"/>
<reference evidence="1 2" key="1">
    <citation type="journal article" date="2018" name="Front. Plant Sci.">
        <title>Red Clover (Trifolium pratense) and Zigzag Clover (T. medium) - A Picture of Genomic Similarities and Differences.</title>
        <authorList>
            <person name="Dluhosova J."/>
            <person name="Istvanek J."/>
            <person name="Nedelnik J."/>
            <person name="Repkova J."/>
        </authorList>
    </citation>
    <scope>NUCLEOTIDE SEQUENCE [LARGE SCALE GENOMIC DNA]</scope>
    <source>
        <strain evidence="2">cv. 10/8</strain>
        <tissue evidence="1">Leaf</tissue>
    </source>
</reference>
<organism evidence="1 2">
    <name type="scientific">Trifolium medium</name>
    <dbReference type="NCBI Taxonomy" id="97028"/>
    <lineage>
        <taxon>Eukaryota</taxon>
        <taxon>Viridiplantae</taxon>
        <taxon>Streptophyta</taxon>
        <taxon>Embryophyta</taxon>
        <taxon>Tracheophyta</taxon>
        <taxon>Spermatophyta</taxon>
        <taxon>Magnoliopsida</taxon>
        <taxon>eudicotyledons</taxon>
        <taxon>Gunneridae</taxon>
        <taxon>Pentapetalae</taxon>
        <taxon>rosids</taxon>
        <taxon>fabids</taxon>
        <taxon>Fabales</taxon>
        <taxon>Fabaceae</taxon>
        <taxon>Papilionoideae</taxon>
        <taxon>50 kb inversion clade</taxon>
        <taxon>NPAAA clade</taxon>
        <taxon>Hologalegina</taxon>
        <taxon>IRL clade</taxon>
        <taxon>Trifolieae</taxon>
        <taxon>Trifolium</taxon>
    </lineage>
</organism>
<sequence length="45" mass="4936">SRGAEVIEVEPAKCDCYSETEKFIKKTKKLEPAVPLGLRISKGEG</sequence>
<dbReference type="EMBL" id="LXQA010172148">
    <property type="protein sequence ID" value="MCI29382.1"/>
    <property type="molecule type" value="Genomic_DNA"/>
</dbReference>
<evidence type="ECO:0000313" key="1">
    <source>
        <dbReference type="EMBL" id="MCI29382.1"/>
    </source>
</evidence>
<protein>
    <submittedName>
        <fullName evidence="1">Uncharacterized protein</fullName>
    </submittedName>
</protein>
<dbReference type="AlphaFoldDB" id="A0A392QZV7"/>
<evidence type="ECO:0000313" key="2">
    <source>
        <dbReference type="Proteomes" id="UP000265520"/>
    </source>
</evidence>
<keyword evidence="2" id="KW-1185">Reference proteome</keyword>
<dbReference type="Proteomes" id="UP000265520">
    <property type="component" value="Unassembled WGS sequence"/>
</dbReference>